<comment type="similarity">
    <text evidence="7">Belongs to the binding-protein-dependent transport system permease family.</text>
</comment>
<feature type="transmembrane region" description="Helical" evidence="7">
    <location>
        <begin position="104"/>
        <end position="124"/>
    </location>
</feature>
<keyword evidence="4 7" id="KW-0812">Transmembrane</keyword>
<evidence type="ECO:0000256" key="5">
    <source>
        <dbReference type="ARBA" id="ARBA00022989"/>
    </source>
</evidence>
<comment type="subcellular location">
    <subcellularLocation>
        <location evidence="1 7">Cell membrane</location>
        <topology evidence="1 7">Multi-pass membrane protein</topology>
    </subcellularLocation>
</comment>
<name>A0A2S6HHB4_9FIRM</name>
<dbReference type="InterPro" id="IPR035906">
    <property type="entry name" value="MetI-like_sf"/>
</dbReference>
<dbReference type="Proteomes" id="UP000237749">
    <property type="component" value="Unassembled WGS sequence"/>
</dbReference>
<proteinExistence type="inferred from homology"/>
<dbReference type="GO" id="GO:0005886">
    <property type="term" value="C:plasma membrane"/>
    <property type="evidence" value="ECO:0007669"/>
    <property type="project" value="UniProtKB-SubCell"/>
</dbReference>
<feature type="transmembrane region" description="Helical" evidence="7">
    <location>
        <begin position="71"/>
        <end position="92"/>
    </location>
</feature>
<dbReference type="InterPro" id="IPR000515">
    <property type="entry name" value="MetI-like"/>
</dbReference>
<dbReference type="SUPFAM" id="SSF161098">
    <property type="entry name" value="MetI-like"/>
    <property type="match status" value="1"/>
</dbReference>
<dbReference type="CDD" id="cd06261">
    <property type="entry name" value="TM_PBP2"/>
    <property type="match status" value="1"/>
</dbReference>
<dbReference type="OrthoDB" id="9795403at2"/>
<feature type="transmembrane region" description="Helical" evidence="7">
    <location>
        <begin position="12"/>
        <end position="35"/>
    </location>
</feature>
<evidence type="ECO:0000256" key="2">
    <source>
        <dbReference type="ARBA" id="ARBA00022448"/>
    </source>
</evidence>
<dbReference type="Pfam" id="PF00528">
    <property type="entry name" value="BPD_transp_1"/>
    <property type="match status" value="1"/>
</dbReference>
<feature type="transmembrane region" description="Helical" evidence="7">
    <location>
        <begin position="152"/>
        <end position="171"/>
    </location>
</feature>
<evidence type="ECO:0000313" key="9">
    <source>
        <dbReference type="EMBL" id="PPK76875.1"/>
    </source>
</evidence>
<dbReference type="GO" id="GO:0055085">
    <property type="term" value="P:transmembrane transport"/>
    <property type="evidence" value="ECO:0007669"/>
    <property type="project" value="InterPro"/>
</dbReference>
<keyword evidence="2 7" id="KW-0813">Transport</keyword>
<keyword evidence="3" id="KW-1003">Cell membrane</keyword>
<dbReference type="InterPro" id="IPR051393">
    <property type="entry name" value="ABC_transporter_permease"/>
</dbReference>
<feature type="transmembrane region" description="Helical" evidence="7">
    <location>
        <begin position="212"/>
        <end position="232"/>
    </location>
</feature>
<comment type="caution">
    <text evidence="9">The sequence shown here is derived from an EMBL/GenBank/DDBJ whole genome shotgun (WGS) entry which is preliminary data.</text>
</comment>
<dbReference type="Gene3D" id="1.10.3720.10">
    <property type="entry name" value="MetI-like"/>
    <property type="match status" value="1"/>
</dbReference>
<accession>A0A2S6HHB4</accession>
<protein>
    <submittedName>
        <fullName evidence="9">Carbohydrate ABC transporter membrane protein 1 (CUT1 family)</fullName>
    </submittedName>
</protein>
<evidence type="ECO:0000259" key="8">
    <source>
        <dbReference type="PROSITE" id="PS50928"/>
    </source>
</evidence>
<feature type="domain" description="ABC transmembrane type-1" evidence="8">
    <location>
        <begin position="67"/>
        <end position="279"/>
    </location>
</feature>
<evidence type="ECO:0000256" key="6">
    <source>
        <dbReference type="ARBA" id="ARBA00023136"/>
    </source>
</evidence>
<sequence length="291" mass="32848">MRKFERNVFPYLLLAPTLIIFGLFLFFPAVNGLWISLTKWDGINPQVFVGIQNYTKLFSDRGFWNSFLRTIFFTGVSVPLVYVSAMGLALLLSGARKGNDFFRAVFYWPTMISSIIVGLTWRFLLGEEFGVINYLLTVMGHSPVKWLTDQNYSMGVVIFVTAWSMSGYYMVMFISGIKAISETYYEAARIDGAGFYHQFRYITLPLLKPTSLLVLVLSTVTIIKTYPLVYALTQGGPAGATKFMVQTIQETGFEKNQMGYASAMTMILFVLLAMFTVIQFKVNKGGEQDAD</sequence>
<dbReference type="RefSeq" id="WP_104439504.1">
    <property type="nucleotide sequence ID" value="NZ_PTJA01000017.1"/>
</dbReference>
<dbReference type="EMBL" id="PTJA01000017">
    <property type="protein sequence ID" value="PPK76875.1"/>
    <property type="molecule type" value="Genomic_DNA"/>
</dbReference>
<evidence type="ECO:0000256" key="3">
    <source>
        <dbReference type="ARBA" id="ARBA00022475"/>
    </source>
</evidence>
<organism evidence="9 10">
    <name type="scientific">Lacrimispora xylanisolvens</name>
    <dbReference type="NCBI Taxonomy" id="384636"/>
    <lineage>
        <taxon>Bacteria</taxon>
        <taxon>Bacillati</taxon>
        <taxon>Bacillota</taxon>
        <taxon>Clostridia</taxon>
        <taxon>Lachnospirales</taxon>
        <taxon>Lachnospiraceae</taxon>
        <taxon>Lacrimispora</taxon>
    </lineage>
</organism>
<dbReference type="PANTHER" id="PTHR30193">
    <property type="entry name" value="ABC TRANSPORTER PERMEASE PROTEIN"/>
    <property type="match status" value="1"/>
</dbReference>
<keyword evidence="5 7" id="KW-1133">Transmembrane helix</keyword>
<evidence type="ECO:0000313" key="10">
    <source>
        <dbReference type="Proteomes" id="UP000237749"/>
    </source>
</evidence>
<evidence type="ECO:0000256" key="7">
    <source>
        <dbReference type="RuleBase" id="RU363032"/>
    </source>
</evidence>
<evidence type="ECO:0000256" key="4">
    <source>
        <dbReference type="ARBA" id="ARBA00022692"/>
    </source>
</evidence>
<keyword evidence="10" id="KW-1185">Reference proteome</keyword>
<dbReference type="PANTHER" id="PTHR30193:SF37">
    <property type="entry name" value="INNER MEMBRANE ABC TRANSPORTER PERMEASE PROTEIN YCJO"/>
    <property type="match status" value="1"/>
</dbReference>
<gene>
    <name evidence="9" type="ORF">BXY41_117104</name>
</gene>
<evidence type="ECO:0000256" key="1">
    <source>
        <dbReference type="ARBA" id="ARBA00004651"/>
    </source>
</evidence>
<dbReference type="PROSITE" id="PS50928">
    <property type="entry name" value="ABC_TM1"/>
    <property type="match status" value="1"/>
</dbReference>
<feature type="transmembrane region" description="Helical" evidence="7">
    <location>
        <begin position="258"/>
        <end position="278"/>
    </location>
</feature>
<dbReference type="AlphaFoldDB" id="A0A2S6HHB4"/>
<keyword evidence="6 7" id="KW-0472">Membrane</keyword>
<reference evidence="9 10" key="1">
    <citation type="submission" date="2018-02" db="EMBL/GenBank/DDBJ databases">
        <title>Genomic Encyclopedia of Archaeal and Bacterial Type Strains, Phase II (KMG-II): from individual species to whole genera.</title>
        <authorList>
            <person name="Goeker M."/>
        </authorList>
    </citation>
    <scope>NUCLEOTIDE SEQUENCE [LARGE SCALE GENOMIC DNA]</scope>
    <source>
        <strain evidence="9 10">DSM 3808</strain>
    </source>
</reference>